<dbReference type="PANTHER" id="PTHR12320">
    <property type="entry name" value="PROTEIN PHOSPHATASE 2C"/>
    <property type="match status" value="1"/>
</dbReference>
<comment type="cofactor">
    <cofactor evidence="1">
        <name>Mg(2+)</name>
        <dbReference type="ChEBI" id="CHEBI:18420"/>
    </cofactor>
</comment>
<dbReference type="GO" id="GO:0046872">
    <property type="term" value="F:metal ion binding"/>
    <property type="evidence" value="ECO:0007669"/>
    <property type="project" value="UniProtKB-UniRule"/>
</dbReference>
<reference evidence="4 5" key="1">
    <citation type="submission" date="2008-07" db="EMBL/GenBank/DDBJ databases">
        <authorList>
            <person name="El-Sayed N."/>
            <person name="Caler E."/>
            <person name="Inman J."/>
            <person name="Amedeo P."/>
            <person name="Hass B."/>
            <person name="Wortman J."/>
        </authorList>
    </citation>
    <scope>NUCLEOTIDE SEQUENCE [LARGE SCALE GENOMIC DNA]</scope>
    <source>
        <strain evidence="5">ATCC 50983 / TXsc</strain>
    </source>
</reference>
<dbReference type="InterPro" id="IPR001932">
    <property type="entry name" value="PPM-type_phosphatase-like_dom"/>
</dbReference>
<feature type="domain" description="PPM-type phosphatase" evidence="3">
    <location>
        <begin position="108"/>
        <end position="398"/>
    </location>
</feature>
<feature type="region of interest" description="Disordered" evidence="2">
    <location>
        <begin position="1"/>
        <end position="39"/>
    </location>
</feature>
<dbReference type="SUPFAM" id="SSF81606">
    <property type="entry name" value="PP2C-like"/>
    <property type="match status" value="1"/>
</dbReference>
<keyword evidence="5" id="KW-1185">Reference proteome</keyword>
<dbReference type="SMART" id="SM00332">
    <property type="entry name" value="PP2Cc"/>
    <property type="match status" value="1"/>
</dbReference>
<comment type="catalytic activity">
    <reaction evidence="1">
        <text>O-phospho-L-seryl-[protein] + H2O = L-seryl-[protein] + phosphate</text>
        <dbReference type="Rhea" id="RHEA:20629"/>
        <dbReference type="Rhea" id="RHEA-COMP:9863"/>
        <dbReference type="Rhea" id="RHEA-COMP:11604"/>
        <dbReference type="ChEBI" id="CHEBI:15377"/>
        <dbReference type="ChEBI" id="CHEBI:29999"/>
        <dbReference type="ChEBI" id="CHEBI:43474"/>
        <dbReference type="ChEBI" id="CHEBI:83421"/>
        <dbReference type="EC" id="3.1.3.16"/>
    </reaction>
</comment>
<comment type="cofactor">
    <cofactor evidence="1">
        <name>Mn(2+)</name>
        <dbReference type="ChEBI" id="CHEBI:29035"/>
    </cofactor>
</comment>
<dbReference type="Pfam" id="PF13672">
    <property type="entry name" value="PP2C_2"/>
    <property type="match status" value="1"/>
</dbReference>
<dbReference type="AlphaFoldDB" id="C5KD98"/>
<dbReference type="PANTHER" id="PTHR12320:SF1">
    <property type="entry name" value="PROTEIN PHOSPHATASE PTC7 HOMOLOG"/>
    <property type="match status" value="1"/>
</dbReference>
<sequence>MDEGQSVAAAGVVERDDLDTGPDMENTVKVGSLSERPEQPLCCGLSQEETLASSLKGHMKRSVTRSFDTTTTYSFLDSESSDANLFHELSLGEYVEETGEEITQGFYLWGSSHQIPLEEGKMWKNGEDSCFVSPVGAGVADGVGEWGEVLKINPKKFADELMGNAETLLGGDRQESADLSPSSRASRILAEAHQRTKSFGSSTALVAVVEGSKLGIANVGDSAAMVFRRESSDVDREAVLWTSEKQHTFNMPYQLSRVPELHECDTLANKFPELVDAVRRKADGESLTLKRDGVAREECELREGDLVVLCTDGVTDNLWPSRISSILSQAVSPVEARNFGCSPTPPEKIASILTNAALEKSKMTRRYKSPFAAAFRAHYGTFYAGGKPDDITVVAAWVMSSSCLFDRQGTFSSLTTSKSSESL</sequence>
<dbReference type="EMBL" id="GG672055">
    <property type="protein sequence ID" value="EER17531.1"/>
    <property type="molecule type" value="Genomic_DNA"/>
</dbReference>
<organism evidence="5">
    <name type="scientific">Perkinsus marinus (strain ATCC 50983 / TXsc)</name>
    <dbReference type="NCBI Taxonomy" id="423536"/>
    <lineage>
        <taxon>Eukaryota</taxon>
        <taxon>Sar</taxon>
        <taxon>Alveolata</taxon>
        <taxon>Perkinsozoa</taxon>
        <taxon>Perkinsea</taxon>
        <taxon>Perkinsida</taxon>
        <taxon>Perkinsidae</taxon>
        <taxon>Perkinsus</taxon>
    </lineage>
</organism>
<dbReference type="OMA" id="FADELMG"/>
<dbReference type="InterPro" id="IPR036457">
    <property type="entry name" value="PPM-type-like_dom_sf"/>
</dbReference>
<dbReference type="InParanoid" id="C5KD98"/>
<evidence type="ECO:0000256" key="2">
    <source>
        <dbReference type="SAM" id="MobiDB-lite"/>
    </source>
</evidence>
<dbReference type="GO" id="GO:0004722">
    <property type="term" value="F:protein serine/threonine phosphatase activity"/>
    <property type="evidence" value="ECO:0007669"/>
    <property type="project" value="UniProtKB-EC"/>
</dbReference>
<dbReference type="Gene3D" id="3.60.40.10">
    <property type="entry name" value="PPM-type phosphatase domain"/>
    <property type="match status" value="1"/>
</dbReference>
<evidence type="ECO:0000313" key="5">
    <source>
        <dbReference type="Proteomes" id="UP000007800"/>
    </source>
</evidence>
<dbReference type="EC" id="3.1.3.16" evidence="1"/>
<protein>
    <recommendedName>
        <fullName evidence="1">Protein phosphatase</fullName>
        <ecNumber evidence="1">3.1.3.16</ecNumber>
    </recommendedName>
</protein>
<proteinExistence type="inferred from homology"/>
<evidence type="ECO:0000256" key="1">
    <source>
        <dbReference type="RuleBase" id="RU366020"/>
    </source>
</evidence>
<keyword evidence="1" id="KW-0464">Manganese</keyword>
<dbReference type="RefSeq" id="XP_002785735.1">
    <property type="nucleotide sequence ID" value="XM_002785689.1"/>
</dbReference>
<dbReference type="OrthoDB" id="60843at2759"/>
<comment type="similarity">
    <text evidence="1">Belongs to the PP2C family.</text>
</comment>
<dbReference type="Proteomes" id="UP000007800">
    <property type="component" value="Unassembled WGS sequence"/>
</dbReference>
<evidence type="ECO:0000313" key="4">
    <source>
        <dbReference type="EMBL" id="EER17531.1"/>
    </source>
</evidence>
<accession>C5KD98</accession>
<keyword evidence="1" id="KW-0479">Metal-binding</keyword>
<keyword evidence="1" id="KW-0460">Magnesium</keyword>
<dbReference type="PROSITE" id="PS51746">
    <property type="entry name" value="PPM_2"/>
    <property type="match status" value="1"/>
</dbReference>
<keyword evidence="1" id="KW-0904">Protein phosphatase</keyword>
<dbReference type="SMART" id="SM00331">
    <property type="entry name" value="PP2C_SIG"/>
    <property type="match status" value="1"/>
</dbReference>
<evidence type="ECO:0000259" key="3">
    <source>
        <dbReference type="PROSITE" id="PS51746"/>
    </source>
</evidence>
<dbReference type="GeneID" id="9062869"/>
<keyword evidence="1" id="KW-0378">Hydrolase</keyword>
<name>C5KD98_PERM5</name>
<dbReference type="InterPro" id="IPR039123">
    <property type="entry name" value="PPTC7"/>
</dbReference>
<comment type="catalytic activity">
    <reaction evidence="1">
        <text>O-phospho-L-threonyl-[protein] + H2O = L-threonyl-[protein] + phosphate</text>
        <dbReference type="Rhea" id="RHEA:47004"/>
        <dbReference type="Rhea" id="RHEA-COMP:11060"/>
        <dbReference type="Rhea" id="RHEA-COMP:11605"/>
        <dbReference type="ChEBI" id="CHEBI:15377"/>
        <dbReference type="ChEBI" id="CHEBI:30013"/>
        <dbReference type="ChEBI" id="CHEBI:43474"/>
        <dbReference type="ChEBI" id="CHEBI:61977"/>
        <dbReference type="EC" id="3.1.3.16"/>
    </reaction>
</comment>
<gene>
    <name evidence="4" type="ORF">Pmar_PMAR008093</name>
</gene>